<dbReference type="SUPFAM" id="SSF48371">
    <property type="entry name" value="ARM repeat"/>
    <property type="match status" value="1"/>
</dbReference>
<dbReference type="InterPro" id="IPR044666">
    <property type="entry name" value="Cyclophilin_A-like"/>
</dbReference>
<dbReference type="Gene3D" id="1.25.10.10">
    <property type="entry name" value="Leucine-rich Repeat Variant"/>
    <property type="match status" value="2"/>
</dbReference>
<dbReference type="CDD" id="cd00317">
    <property type="entry name" value="cyclophilin"/>
    <property type="match status" value="1"/>
</dbReference>
<dbReference type="SMART" id="SM00567">
    <property type="entry name" value="EZ_HEAT"/>
    <property type="match status" value="5"/>
</dbReference>
<sequence>MTVRTSGTRLLALAALAALALPGLSAGAVPATPTATRLLMLEQQRSLGHGALARMLDTGGTLLAARAALALGRTKQPAAAPVLLNHIADSRPAVRALSLFALGLLADGRGIPAMLSGMHDRNSAVRVGALDALDREVVAAQVPGALLARVARAEMQAALHDSNPIVRKIAAIDLVAFATTTQAAPAAAVLVKAFSEDPALAVRRAAMWAIYRGYAAKVSRAILLHALAASDSVIRIEAVRAIGGSKDPALLSALEPMLHDRSWRVQEQAAESILALKGRPATLHWKRIPAWIHLPPIHRSALDRLPALPRPAQPRLPAAPSAAALSPALSLDPTTAAEMVGPAPGAHPRVRIVTTQGNIYLELYPEWAPLTVENFLDVAARGYYDNQPWFRIVPDFVVQTGDPSANAPGLGYTIGAEENPMLQDSDIISMGLDYPQGKPARDSASTEYYITLSPQYHLDRDFTVFGKMIAGFSVLAHLTEADRVIRIDRIPDVEVRAAPGIVGATKLRKGASNRGARSPGHR</sequence>
<dbReference type="InterPro" id="IPR016024">
    <property type="entry name" value="ARM-type_fold"/>
</dbReference>
<dbReference type="PROSITE" id="PS50072">
    <property type="entry name" value="CSA_PPIASE_2"/>
    <property type="match status" value="1"/>
</dbReference>
<evidence type="ECO:0000256" key="1">
    <source>
        <dbReference type="ARBA" id="ARBA00013194"/>
    </source>
</evidence>
<keyword evidence="3 5" id="KW-0413">Isomerase</keyword>
<dbReference type="AlphaFoldDB" id="E6Q1L4"/>
<protein>
    <recommendedName>
        <fullName evidence="1">peptidylprolyl isomerase</fullName>
        <ecNumber evidence="1">5.2.1.8</ecNumber>
    </recommendedName>
</protein>
<name>E6Q1L4_9ZZZZ</name>
<dbReference type="EC" id="5.2.1.8" evidence="1"/>
<dbReference type="SUPFAM" id="SSF50891">
    <property type="entry name" value="Cyclophilin-like"/>
    <property type="match status" value="1"/>
</dbReference>
<evidence type="ECO:0000256" key="2">
    <source>
        <dbReference type="ARBA" id="ARBA00023110"/>
    </source>
</evidence>
<dbReference type="Pfam" id="PF00160">
    <property type="entry name" value="Pro_isomerase"/>
    <property type="match status" value="1"/>
</dbReference>
<feature type="domain" description="PPIase cyclophilin-type" evidence="4">
    <location>
        <begin position="357"/>
        <end position="495"/>
    </location>
</feature>
<gene>
    <name evidence="5" type="ORF">CARN4_0427</name>
</gene>
<dbReference type="InterPro" id="IPR011989">
    <property type="entry name" value="ARM-like"/>
</dbReference>
<evidence type="ECO:0000313" key="5">
    <source>
        <dbReference type="EMBL" id="CBI01074.1"/>
    </source>
</evidence>
<keyword evidence="2" id="KW-0697">Rotamase</keyword>
<dbReference type="PANTHER" id="PTHR45625">
    <property type="entry name" value="PEPTIDYL-PROLYL CIS-TRANS ISOMERASE-RELATED"/>
    <property type="match status" value="1"/>
</dbReference>
<comment type="caution">
    <text evidence="5">The sequence shown here is derived from an EMBL/GenBank/DDBJ whole genome shotgun (WGS) entry which is preliminary data.</text>
</comment>
<dbReference type="Gene3D" id="2.40.100.10">
    <property type="entry name" value="Cyclophilin-like"/>
    <property type="match status" value="1"/>
</dbReference>
<dbReference type="PANTHER" id="PTHR45625:SF4">
    <property type="entry name" value="PEPTIDYLPROLYL ISOMERASE DOMAIN AND WD REPEAT-CONTAINING PROTEIN 1"/>
    <property type="match status" value="1"/>
</dbReference>
<accession>E6Q1L4</accession>
<evidence type="ECO:0000259" key="4">
    <source>
        <dbReference type="PROSITE" id="PS50072"/>
    </source>
</evidence>
<organism evidence="5">
    <name type="scientific">mine drainage metagenome</name>
    <dbReference type="NCBI Taxonomy" id="410659"/>
    <lineage>
        <taxon>unclassified sequences</taxon>
        <taxon>metagenomes</taxon>
        <taxon>ecological metagenomes</taxon>
    </lineage>
</organism>
<dbReference type="GO" id="GO:0003755">
    <property type="term" value="F:peptidyl-prolyl cis-trans isomerase activity"/>
    <property type="evidence" value="ECO:0007669"/>
    <property type="project" value="UniProtKB-KW"/>
</dbReference>
<dbReference type="InterPro" id="IPR029000">
    <property type="entry name" value="Cyclophilin-like_dom_sf"/>
</dbReference>
<dbReference type="PRINTS" id="PR00153">
    <property type="entry name" value="CSAPPISMRASE"/>
</dbReference>
<dbReference type="EMBL" id="CABO01000013">
    <property type="protein sequence ID" value="CBI01074.1"/>
    <property type="molecule type" value="Genomic_DNA"/>
</dbReference>
<reference evidence="5" key="1">
    <citation type="submission" date="2009-10" db="EMBL/GenBank/DDBJ databases">
        <title>Diversity of trophic interactions inside an arsenic-rich microbial ecosystem.</title>
        <authorList>
            <person name="Bertin P.N."/>
            <person name="Heinrich-Salmeron A."/>
            <person name="Pelletier E."/>
            <person name="Goulhen-Chollet F."/>
            <person name="Arsene-Ploetze F."/>
            <person name="Gallien S."/>
            <person name="Calteau A."/>
            <person name="Vallenet D."/>
            <person name="Casiot C."/>
            <person name="Chane-Woon-Ming B."/>
            <person name="Giloteaux L."/>
            <person name="Barakat M."/>
            <person name="Bonnefoy V."/>
            <person name="Bruneel O."/>
            <person name="Chandler M."/>
            <person name="Cleiss J."/>
            <person name="Duran R."/>
            <person name="Elbaz-Poulichet F."/>
            <person name="Fonknechten N."/>
            <person name="Lauga B."/>
            <person name="Mornico D."/>
            <person name="Ortet P."/>
            <person name="Schaeffer C."/>
            <person name="Siguier P."/>
            <person name="Alexander Thil Smith A."/>
            <person name="Van Dorsselaer A."/>
            <person name="Weissenbach J."/>
            <person name="Medigue C."/>
            <person name="Le Paslier D."/>
        </authorList>
    </citation>
    <scope>NUCLEOTIDE SEQUENCE</scope>
</reference>
<dbReference type="Pfam" id="PF13646">
    <property type="entry name" value="HEAT_2"/>
    <property type="match status" value="1"/>
</dbReference>
<dbReference type="InterPro" id="IPR002130">
    <property type="entry name" value="Cyclophilin-type_PPIase_dom"/>
</dbReference>
<proteinExistence type="predicted"/>
<dbReference type="InterPro" id="IPR004155">
    <property type="entry name" value="PBS_lyase_HEAT"/>
</dbReference>
<evidence type="ECO:0000256" key="3">
    <source>
        <dbReference type="ARBA" id="ARBA00023235"/>
    </source>
</evidence>